<comment type="pathway">
    <text evidence="2 14">Amino-acid biosynthesis; L-valine biosynthesis; L-valine from pyruvate: step 1/4.</text>
</comment>
<dbReference type="GO" id="GO:0000287">
    <property type="term" value="F:magnesium ion binding"/>
    <property type="evidence" value="ECO:0007669"/>
    <property type="project" value="UniProtKB-UniRule"/>
</dbReference>
<dbReference type="CDD" id="cd02015">
    <property type="entry name" value="TPP_AHAS"/>
    <property type="match status" value="1"/>
</dbReference>
<dbReference type="FunFam" id="3.40.50.970:FF:000007">
    <property type="entry name" value="Acetolactate synthase"/>
    <property type="match status" value="1"/>
</dbReference>
<dbReference type="UniPathway" id="UPA00047">
    <property type="reaction ID" value="UER00055"/>
</dbReference>
<comment type="catalytic activity">
    <reaction evidence="13 14">
        <text>2 pyruvate + H(+) = (2S)-2-acetolactate + CO2</text>
        <dbReference type="Rhea" id="RHEA:25249"/>
        <dbReference type="ChEBI" id="CHEBI:15361"/>
        <dbReference type="ChEBI" id="CHEBI:15378"/>
        <dbReference type="ChEBI" id="CHEBI:16526"/>
        <dbReference type="ChEBI" id="CHEBI:58476"/>
        <dbReference type="EC" id="2.2.1.6"/>
    </reaction>
</comment>
<dbReference type="Pfam" id="PF02776">
    <property type="entry name" value="TPP_enzyme_N"/>
    <property type="match status" value="1"/>
</dbReference>
<dbReference type="InterPro" id="IPR012000">
    <property type="entry name" value="Thiamin_PyroP_enz_cen_dom"/>
</dbReference>
<evidence type="ECO:0000256" key="14">
    <source>
        <dbReference type="RuleBase" id="RU003591"/>
    </source>
</evidence>
<keyword evidence="11 14" id="KW-0786">Thiamine pyrophosphate</keyword>
<dbReference type="CDD" id="cd07035">
    <property type="entry name" value="TPP_PYR_POX_like"/>
    <property type="match status" value="1"/>
</dbReference>
<comment type="pathway">
    <text evidence="1 14">Amino-acid biosynthesis; L-isoleucine biosynthesis; L-isoleucine from 2-oxobutanoate: step 1/4.</text>
</comment>
<evidence type="ECO:0000256" key="13">
    <source>
        <dbReference type="ARBA" id="ARBA00048670"/>
    </source>
</evidence>
<protein>
    <recommendedName>
        <fullName evidence="4 14">Acetolactate synthase</fullName>
        <ecNumber evidence="4 14">2.2.1.6</ecNumber>
    </recommendedName>
</protein>
<comment type="cofactor">
    <cofactor evidence="14">
        <name>thiamine diphosphate</name>
        <dbReference type="ChEBI" id="CHEBI:58937"/>
    </cofactor>
    <text evidence="14">Binds 1 thiamine pyrophosphate per subunit.</text>
</comment>
<evidence type="ECO:0000259" key="16">
    <source>
        <dbReference type="Pfam" id="PF02775"/>
    </source>
</evidence>
<keyword evidence="5 14" id="KW-0028">Amino-acid biosynthesis</keyword>
<feature type="domain" description="Thiamine pyrophosphate enzyme N-terminal TPP-binding" evidence="17">
    <location>
        <begin position="15"/>
        <end position="128"/>
    </location>
</feature>
<evidence type="ECO:0000256" key="4">
    <source>
        <dbReference type="ARBA" id="ARBA00013145"/>
    </source>
</evidence>
<evidence type="ECO:0000256" key="2">
    <source>
        <dbReference type="ARBA" id="ARBA00005025"/>
    </source>
</evidence>
<feature type="domain" description="Thiamine pyrophosphate enzyme TPP-binding" evidence="16">
    <location>
        <begin position="396"/>
        <end position="546"/>
    </location>
</feature>
<dbReference type="EMBL" id="FUXI01000044">
    <property type="protein sequence ID" value="SKA13147.1"/>
    <property type="molecule type" value="Genomic_DNA"/>
</dbReference>
<sequence>MSIQRKIHPLNEKKNGSELLLDTLKSLGVNTVFGYPGGTVLPLYDALYSHSIQHILTRHEQGAVHAAEGFAKATGKAGVVIATSGPGAANTITGIADALSDSVPMLVITGQVNQFSIGKDGFQEADIIGITTPITKHNYQIGDARDIPRVVKEAYFLASTGRKGPVVIDLPKDVATEEVEEFFEVKIDTPTYESTKVGTPEEFSKILQAISQAKRPLVLAGGGVNYADATEELKLFVEKYQLPVVTTLLGLGAISHEHPLFLGMAGMHGSYAANMAITECDFLLNIGSRFDDRVASNPREFAKNAVVAHVDIDEVEIGKIIETDIPIVSDAKKALISLLALEQVEFEHGEWLEITATNKAIVPFEYDREQTREIKPQRVVELVEHLTDDDTIIVTDVGQHQMWVAQFYPFTRRQQLITSGGLGTMGFGIPAAIGAKIAHPDKKVILFVGDGGFQMTNQELAILNYYKVPITVILLNNRSLGMVRQWQECFYGNRKSESTFSKEEQPDFQKLAEAYRLNTYLIKKNECLESELKVALAKEVPTFIEVITSSTEHVLPMVPAGKANHEMLGIKGKE</sequence>
<evidence type="ECO:0000256" key="11">
    <source>
        <dbReference type="ARBA" id="ARBA00023052"/>
    </source>
</evidence>
<evidence type="ECO:0000256" key="10">
    <source>
        <dbReference type="ARBA" id="ARBA00022842"/>
    </source>
</evidence>
<dbReference type="SUPFAM" id="SSF52467">
    <property type="entry name" value="DHS-like NAD/FAD-binding domain"/>
    <property type="match status" value="1"/>
</dbReference>
<evidence type="ECO:0000256" key="9">
    <source>
        <dbReference type="ARBA" id="ARBA00022827"/>
    </source>
</evidence>
<dbReference type="GO" id="GO:0030976">
    <property type="term" value="F:thiamine pyrophosphate binding"/>
    <property type="evidence" value="ECO:0007669"/>
    <property type="project" value="UniProtKB-UniRule"/>
</dbReference>
<gene>
    <name evidence="18" type="ORF">SAMN02745116_02516</name>
</gene>
<dbReference type="PANTHER" id="PTHR18968:SF13">
    <property type="entry name" value="ACETOLACTATE SYNTHASE CATALYTIC SUBUNIT, MITOCHONDRIAL"/>
    <property type="match status" value="1"/>
</dbReference>
<dbReference type="STRING" id="263852.SAMN02745116_02516"/>
<dbReference type="Proteomes" id="UP000190328">
    <property type="component" value="Unassembled WGS sequence"/>
</dbReference>
<dbReference type="InterPro" id="IPR000399">
    <property type="entry name" value="TPP-bd_CS"/>
</dbReference>
<dbReference type="SUPFAM" id="SSF52518">
    <property type="entry name" value="Thiamin diphosphate-binding fold (THDP-binding)"/>
    <property type="match status" value="2"/>
</dbReference>
<comment type="cofactor">
    <cofactor evidence="14">
        <name>Mg(2+)</name>
        <dbReference type="ChEBI" id="CHEBI:18420"/>
    </cofactor>
    <text evidence="14">Binds 1 Mg(2+) ion per subunit.</text>
</comment>
<dbReference type="Pfam" id="PF00205">
    <property type="entry name" value="TPP_enzyme_M"/>
    <property type="match status" value="1"/>
</dbReference>
<keyword evidence="6" id="KW-0285">Flavoprotein</keyword>
<evidence type="ECO:0000256" key="5">
    <source>
        <dbReference type="ARBA" id="ARBA00022605"/>
    </source>
</evidence>
<evidence type="ECO:0000256" key="12">
    <source>
        <dbReference type="ARBA" id="ARBA00023304"/>
    </source>
</evidence>
<dbReference type="NCBIfam" id="TIGR00118">
    <property type="entry name" value="acolac_lg"/>
    <property type="match status" value="1"/>
</dbReference>
<keyword evidence="8 14" id="KW-0479">Metal-binding</keyword>
<dbReference type="InterPro" id="IPR012001">
    <property type="entry name" value="Thiamin_PyroP_enz_TPP-bd_dom"/>
</dbReference>
<evidence type="ECO:0000313" key="19">
    <source>
        <dbReference type="Proteomes" id="UP000190328"/>
    </source>
</evidence>
<evidence type="ECO:0000259" key="17">
    <source>
        <dbReference type="Pfam" id="PF02776"/>
    </source>
</evidence>
<dbReference type="InterPro" id="IPR029035">
    <property type="entry name" value="DHS-like_NAD/FAD-binding_dom"/>
</dbReference>
<reference evidence="18 19" key="1">
    <citation type="submission" date="2017-02" db="EMBL/GenBank/DDBJ databases">
        <authorList>
            <person name="Peterson S.W."/>
        </authorList>
    </citation>
    <scope>NUCLEOTIDE SEQUENCE [LARGE SCALE GENOMIC DNA]</scope>
    <source>
        <strain evidence="18 19">ATCC BAA-1030</strain>
    </source>
</reference>
<name>A0A1T4RB81_9ENTE</name>
<dbReference type="InterPro" id="IPR045229">
    <property type="entry name" value="TPP_enz"/>
</dbReference>
<dbReference type="GO" id="GO:0009099">
    <property type="term" value="P:L-valine biosynthetic process"/>
    <property type="evidence" value="ECO:0007669"/>
    <property type="project" value="UniProtKB-UniPathway"/>
</dbReference>
<dbReference type="EC" id="2.2.1.6" evidence="4 14"/>
<keyword evidence="7 14" id="KW-0808">Transferase</keyword>
<dbReference type="FunFam" id="3.40.50.1220:FF:000008">
    <property type="entry name" value="Acetolactate synthase"/>
    <property type="match status" value="1"/>
</dbReference>
<evidence type="ECO:0000313" key="18">
    <source>
        <dbReference type="EMBL" id="SKA13147.1"/>
    </source>
</evidence>
<dbReference type="InterPro" id="IPR012846">
    <property type="entry name" value="Acetolactate_synth_lsu"/>
</dbReference>
<keyword evidence="9" id="KW-0274">FAD</keyword>
<evidence type="ECO:0000256" key="3">
    <source>
        <dbReference type="ARBA" id="ARBA00007812"/>
    </source>
</evidence>
<dbReference type="Pfam" id="PF02775">
    <property type="entry name" value="TPP_enzyme_C"/>
    <property type="match status" value="1"/>
</dbReference>
<evidence type="ECO:0000256" key="7">
    <source>
        <dbReference type="ARBA" id="ARBA00022679"/>
    </source>
</evidence>
<dbReference type="UniPathway" id="UPA00049">
    <property type="reaction ID" value="UER00059"/>
</dbReference>
<organism evidence="18 19">
    <name type="scientific">Pilibacter termitis</name>
    <dbReference type="NCBI Taxonomy" id="263852"/>
    <lineage>
        <taxon>Bacteria</taxon>
        <taxon>Bacillati</taxon>
        <taxon>Bacillota</taxon>
        <taxon>Bacilli</taxon>
        <taxon>Lactobacillales</taxon>
        <taxon>Enterococcaceae</taxon>
        <taxon>Pilibacter</taxon>
    </lineage>
</organism>
<evidence type="ECO:0000259" key="15">
    <source>
        <dbReference type="Pfam" id="PF00205"/>
    </source>
</evidence>
<keyword evidence="10 14" id="KW-0460">Magnesium</keyword>
<dbReference type="GO" id="GO:0003984">
    <property type="term" value="F:acetolactate synthase activity"/>
    <property type="evidence" value="ECO:0007669"/>
    <property type="project" value="UniProtKB-EC"/>
</dbReference>
<dbReference type="AlphaFoldDB" id="A0A1T4RB81"/>
<feature type="domain" description="Thiamine pyrophosphate enzyme central" evidence="15">
    <location>
        <begin position="204"/>
        <end position="336"/>
    </location>
</feature>
<evidence type="ECO:0000256" key="1">
    <source>
        <dbReference type="ARBA" id="ARBA00004974"/>
    </source>
</evidence>
<dbReference type="GO" id="GO:0050660">
    <property type="term" value="F:flavin adenine dinucleotide binding"/>
    <property type="evidence" value="ECO:0007669"/>
    <property type="project" value="InterPro"/>
</dbReference>
<dbReference type="GO" id="GO:0009097">
    <property type="term" value="P:isoleucine biosynthetic process"/>
    <property type="evidence" value="ECO:0007669"/>
    <property type="project" value="UniProtKB-UniPathway"/>
</dbReference>
<dbReference type="GO" id="GO:0005948">
    <property type="term" value="C:acetolactate synthase complex"/>
    <property type="evidence" value="ECO:0007669"/>
    <property type="project" value="TreeGrafter"/>
</dbReference>
<proteinExistence type="inferred from homology"/>
<dbReference type="InterPro" id="IPR039368">
    <property type="entry name" value="AHAS_TPP"/>
</dbReference>
<dbReference type="FunFam" id="3.40.50.970:FF:000016">
    <property type="entry name" value="Acetolactate synthase"/>
    <property type="match status" value="1"/>
</dbReference>
<evidence type="ECO:0000256" key="6">
    <source>
        <dbReference type="ARBA" id="ARBA00022630"/>
    </source>
</evidence>
<comment type="similarity">
    <text evidence="3 14">Belongs to the TPP enzyme family.</text>
</comment>
<dbReference type="PANTHER" id="PTHR18968">
    <property type="entry name" value="THIAMINE PYROPHOSPHATE ENZYMES"/>
    <property type="match status" value="1"/>
</dbReference>
<keyword evidence="19" id="KW-1185">Reference proteome</keyword>
<dbReference type="PROSITE" id="PS00187">
    <property type="entry name" value="TPP_ENZYMES"/>
    <property type="match status" value="1"/>
</dbReference>
<accession>A0A1T4RB81</accession>
<evidence type="ECO:0000256" key="8">
    <source>
        <dbReference type="ARBA" id="ARBA00022723"/>
    </source>
</evidence>
<keyword evidence="12 14" id="KW-0100">Branched-chain amino acid biosynthesis</keyword>
<dbReference type="InterPro" id="IPR011766">
    <property type="entry name" value="TPP_enzyme_TPP-bd"/>
</dbReference>
<dbReference type="InterPro" id="IPR029061">
    <property type="entry name" value="THDP-binding"/>
</dbReference>
<dbReference type="Gene3D" id="3.40.50.970">
    <property type="match status" value="2"/>
</dbReference>
<dbReference type="Gene3D" id="3.40.50.1220">
    <property type="entry name" value="TPP-binding domain"/>
    <property type="match status" value="1"/>
</dbReference>